<evidence type="ECO:0000313" key="9">
    <source>
        <dbReference type="Proteomes" id="UP001595476"/>
    </source>
</evidence>
<organism evidence="8 9">
    <name type="scientific">Litoribrevibacter euphylliae</name>
    <dbReference type="NCBI Taxonomy" id="1834034"/>
    <lineage>
        <taxon>Bacteria</taxon>
        <taxon>Pseudomonadati</taxon>
        <taxon>Pseudomonadota</taxon>
        <taxon>Gammaproteobacteria</taxon>
        <taxon>Oceanospirillales</taxon>
        <taxon>Oceanospirillaceae</taxon>
        <taxon>Litoribrevibacter</taxon>
    </lineage>
</organism>
<keyword evidence="9" id="KW-1185">Reference proteome</keyword>
<dbReference type="RefSeq" id="WP_386721829.1">
    <property type="nucleotide sequence ID" value="NZ_JBHRSZ010000005.1"/>
</dbReference>
<dbReference type="EC" id="4.1.2.14" evidence="5"/>
<proteinExistence type="inferred from homology"/>
<evidence type="ECO:0000256" key="5">
    <source>
        <dbReference type="ARBA" id="ARBA00013063"/>
    </source>
</evidence>
<evidence type="ECO:0000256" key="2">
    <source>
        <dbReference type="ARBA" id="ARBA00004736"/>
    </source>
</evidence>
<dbReference type="InterPro" id="IPR013785">
    <property type="entry name" value="Aldolase_TIM"/>
</dbReference>
<evidence type="ECO:0000256" key="7">
    <source>
        <dbReference type="ARBA" id="ARBA00023277"/>
    </source>
</evidence>
<dbReference type="InterPro" id="IPR000887">
    <property type="entry name" value="Aldlse_KDPG_KHG"/>
</dbReference>
<comment type="similarity">
    <text evidence="3">Belongs to the KHG/KDPG aldolase family.</text>
</comment>
<dbReference type="PROSITE" id="PS00159">
    <property type="entry name" value="ALDOLASE_KDPG_KHG_1"/>
    <property type="match status" value="1"/>
</dbReference>
<gene>
    <name evidence="8" type="ORF">ACFOEK_13545</name>
</gene>
<reference evidence="9" key="1">
    <citation type="journal article" date="2019" name="Int. J. Syst. Evol. Microbiol.">
        <title>The Global Catalogue of Microorganisms (GCM) 10K type strain sequencing project: providing services to taxonomists for standard genome sequencing and annotation.</title>
        <authorList>
            <consortium name="The Broad Institute Genomics Platform"/>
            <consortium name="The Broad Institute Genome Sequencing Center for Infectious Disease"/>
            <person name="Wu L."/>
            <person name="Ma J."/>
        </authorList>
    </citation>
    <scope>NUCLEOTIDE SEQUENCE [LARGE SCALE GENOMIC DNA]</scope>
    <source>
        <strain evidence="9">KCTC 52438</strain>
    </source>
</reference>
<evidence type="ECO:0000256" key="1">
    <source>
        <dbReference type="ARBA" id="ARBA00000654"/>
    </source>
</evidence>
<name>A0ABV7HHD1_9GAMM</name>
<accession>A0ABV7HHD1</accession>
<dbReference type="CDD" id="cd00452">
    <property type="entry name" value="KDPG_aldolase"/>
    <property type="match status" value="1"/>
</dbReference>
<dbReference type="InterPro" id="IPR031337">
    <property type="entry name" value="KDPG/KHG_AS_1"/>
</dbReference>
<dbReference type="GO" id="GO:0008675">
    <property type="term" value="F:2-dehydro-3-deoxy-phosphogluconate aldolase activity"/>
    <property type="evidence" value="ECO:0007669"/>
    <property type="project" value="UniProtKB-EC"/>
</dbReference>
<dbReference type="PANTHER" id="PTHR30246:SF1">
    <property type="entry name" value="2-DEHYDRO-3-DEOXY-6-PHOSPHOGALACTONATE ALDOLASE-RELATED"/>
    <property type="match status" value="1"/>
</dbReference>
<dbReference type="Proteomes" id="UP001595476">
    <property type="component" value="Unassembled WGS sequence"/>
</dbReference>
<comment type="pathway">
    <text evidence="2">Carbohydrate acid metabolism; 2-dehydro-3-deoxy-D-gluconate degradation; D-glyceraldehyde 3-phosphate and pyruvate from 2-dehydro-3-deoxy-D-gluconate: step 2/2.</text>
</comment>
<sequence length="214" mass="22881">MNSFKQLIENYSPDQKPILPVIVINDLAHAVPLAQALVAGGIPFLEITLRTEHGLEAIKLIKQEVPEACVGAGTVINERQFELCLDMGAEFLISPGITKTLAHYAQDSPVPFVPGIANASNAMLALEHNINEVKFFPAEQAGGIPMLKALAAPFPELSFCPTGGINAENAGAYLSLDTAMAVGGSWVCPSPLIEQQNWAEITRLSQIATSHLKQ</sequence>
<dbReference type="EMBL" id="JBHRSZ010000005">
    <property type="protein sequence ID" value="MFC3152061.1"/>
    <property type="molecule type" value="Genomic_DNA"/>
</dbReference>
<evidence type="ECO:0000256" key="4">
    <source>
        <dbReference type="ARBA" id="ARBA00011233"/>
    </source>
</evidence>
<dbReference type="Pfam" id="PF01081">
    <property type="entry name" value="Aldolase"/>
    <property type="match status" value="1"/>
</dbReference>
<dbReference type="Gene3D" id="3.20.20.70">
    <property type="entry name" value="Aldolase class I"/>
    <property type="match status" value="1"/>
</dbReference>
<comment type="caution">
    <text evidence="8">The sequence shown here is derived from an EMBL/GenBank/DDBJ whole genome shotgun (WGS) entry which is preliminary data.</text>
</comment>
<protein>
    <recommendedName>
        <fullName evidence="5">2-dehydro-3-deoxy-phosphogluconate aldolase</fullName>
        <ecNumber evidence="5">4.1.2.14</ecNumber>
    </recommendedName>
</protein>
<comment type="catalytic activity">
    <reaction evidence="1">
        <text>2-dehydro-3-deoxy-6-phospho-D-gluconate = D-glyceraldehyde 3-phosphate + pyruvate</text>
        <dbReference type="Rhea" id="RHEA:17089"/>
        <dbReference type="ChEBI" id="CHEBI:15361"/>
        <dbReference type="ChEBI" id="CHEBI:57569"/>
        <dbReference type="ChEBI" id="CHEBI:59776"/>
        <dbReference type="EC" id="4.1.2.14"/>
    </reaction>
</comment>
<comment type="subunit">
    <text evidence="4">Homotrimer.</text>
</comment>
<keyword evidence="6 8" id="KW-0456">Lyase</keyword>
<dbReference type="PANTHER" id="PTHR30246">
    <property type="entry name" value="2-KETO-3-DEOXY-6-PHOSPHOGLUCONATE ALDOLASE"/>
    <property type="match status" value="1"/>
</dbReference>
<dbReference type="NCBIfam" id="NF004325">
    <property type="entry name" value="PRK05718.1"/>
    <property type="match status" value="1"/>
</dbReference>
<dbReference type="NCBIfam" id="TIGR01182">
    <property type="entry name" value="eda"/>
    <property type="match status" value="1"/>
</dbReference>
<dbReference type="SUPFAM" id="SSF51569">
    <property type="entry name" value="Aldolase"/>
    <property type="match status" value="1"/>
</dbReference>
<evidence type="ECO:0000313" key="8">
    <source>
        <dbReference type="EMBL" id="MFC3152061.1"/>
    </source>
</evidence>
<keyword evidence="7" id="KW-0119">Carbohydrate metabolism</keyword>
<evidence type="ECO:0000256" key="6">
    <source>
        <dbReference type="ARBA" id="ARBA00023239"/>
    </source>
</evidence>
<evidence type="ECO:0000256" key="3">
    <source>
        <dbReference type="ARBA" id="ARBA00006906"/>
    </source>
</evidence>
<dbReference type="GO" id="GO:0008700">
    <property type="term" value="F:(R,S)-4-hydroxy-2-oxoglutarate aldolase activity"/>
    <property type="evidence" value="ECO:0007669"/>
    <property type="project" value="UniProtKB-EC"/>
</dbReference>